<dbReference type="EMBL" id="JAFBBK010000001">
    <property type="protein sequence ID" value="MBM7417229.1"/>
    <property type="molecule type" value="Genomic_DNA"/>
</dbReference>
<evidence type="ECO:0000313" key="3">
    <source>
        <dbReference type="Proteomes" id="UP000703038"/>
    </source>
</evidence>
<name>A0ABS2KZ80_9NOCA</name>
<sequence length="56" mass="6262">MWWIVYGIGAVWVVAALVTGVVMGRAIRNADIEDGARILREETPLNRIIRTPVTLE</sequence>
<protein>
    <submittedName>
        <fullName evidence="2">Uncharacterized protein</fullName>
    </submittedName>
</protein>
<keyword evidence="3" id="KW-1185">Reference proteome</keyword>
<dbReference type="RefSeq" id="WP_204869864.1">
    <property type="nucleotide sequence ID" value="NZ_JAFBBK010000001.1"/>
</dbReference>
<accession>A0ABS2KZ80</accession>
<reference evidence="2 3" key="1">
    <citation type="submission" date="2021-01" db="EMBL/GenBank/DDBJ databases">
        <title>Genomics of switchgrass bacterial isolates.</title>
        <authorList>
            <person name="Shade A."/>
        </authorList>
    </citation>
    <scope>NUCLEOTIDE SEQUENCE [LARGE SCALE GENOMIC DNA]</scope>
    <source>
        <strain evidence="2 3">PvP111</strain>
    </source>
</reference>
<gene>
    <name evidence="2" type="ORF">JOE42_003962</name>
</gene>
<proteinExistence type="predicted"/>
<evidence type="ECO:0000313" key="2">
    <source>
        <dbReference type="EMBL" id="MBM7417229.1"/>
    </source>
</evidence>
<organism evidence="2 3">
    <name type="scientific">Rhodococcoides corynebacterioides</name>
    <dbReference type="NCBI Taxonomy" id="53972"/>
    <lineage>
        <taxon>Bacteria</taxon>
        <taxon>Bacillati</taxon>
        <taxon>Actinomycetota</taxon>
        <taxon>Actinomycetes</taxon>
        <taxon>Mycobacteriales</taxon>
        <taxon>Nocardiaceae</taxon>
        <taxon>Rhodococcoides</taxon>
    </lineage>
</organism>
<keyword evidence="1" id="KW-0472">Membrane</keyword>
<feature type="transmembrane region" description="Helical" evidence="1">
    <location>
        <begin position="6"/>
        <end position="27"/>
    </location>
</feature>
<keyword evidence="1" id="KW-0812">Transmembrane</keyword>
<dbReference type="Proteomes" id="UP000703038">
    <property type="component" value="Unassembled WGS sequence"/>
</dbReference>
<comment type="caution">
    <text evidence="2">The sequence shown here is derived from an EMBL/GenBank/DDBJ whole genome shotgun (WGS) entry which is preliminary data.</text>
</comment>
<keyword evidence="1" id="KW-1133">Transmembrane helix</keyword>
<evidence type="ECO:0000256" key="1">
    <source>
        <dbReference type="SAM" id="Phobius"/>
    </source>
</evidence>